<dbReference type="Proteomes" id="UP001189429">
    <property type="component" value="Unassembled WGS sequence"/>
</dbReference>
<feature type="non-terminal residue" evidence="2">
    <location>
        <position position="1"/>
    </location>
</feature>
<feature type="compositionally biased region" description="Low complexity" evidence="1">
    <location>
        <begin position="47"/>
        <end position="57"/>
    </location>
</feature>
<feature type="compositionally biased region" description="Basic and acidic residues" evidence="1">
    <location>
        <begin position="76"/>
        <end position="87"/>
    </location>
</feature>
<keyword evidence="3" id="KW-1185">Reference proteome</keyword>
<organism evidence="2 3">
    <name type="scientific">Prorocentrum cordatum</name>
    <dbReference type="NCBI Taxonomy" id="2364126"/>
    <lineage>
        <taxon>Eukaryota</taxon>
        <taxon>Sar</taxon>
        <taxon>Alveolata</taxon>
        <taxon>Dinophyceae</taxon>
        <taxon>Prorocentrales</taxon>
        <taxon>Prorocentraceae</taxon>
        <taxon>Prorocentrum</taxon>
    </lineage>
</organism>
<protein>
    <submittedName>
        <fullName evidence="2">Uncharacterized protein</fullName>
    </submittedName>
</protein>
<name>A0ABN9RQY7_9DINO</name>
<reference evidence="2" key="1">
    <citation type="submission" date="2023-10" db="EMBL/GenBank/DDBJ databases">
        <authorList>
            <person name="Chen Y."/>
            <person name="Shah S."/>
            <person name="Dougan E. K."/>
            <person name="Thang M."/>
            <person name="Chan C."/>
        </authorList>
    </citation>
    <scope>NUCLEOTIDE SEQUENCE [LARGE SCALE GENOMIC DNA]</scope>
</reference>
<evidence type="ECO:0000256" key="1">
    <source>
        <dbReference type="SAM" id="MobiDB-lite"/>
    </source>
</evidence>
<dbReference type="EMBL" id="CAUYUJ010007589">
    <property type="protein sequence ID" value="CAK0821291.1"/>
    <property type="molecule type" value="Genomic_DNA"/>
</dbReference>
<evidence type="ECO:0000313" key="3">
    <source>
        <dbReference type="Proteomes" id="UP001189429"/>
    </source>
</evidence>
<feature type="region of interest" description="Disordered" evidence="1">
    <location>
        <begin position="1"/>
        <end position="170"/>
    </location>
</feature>
<gene>
    <name evidence="2" type="ORF">PCOR1329_LOCUS22649</name>
</gene>
<sequence length="517" mass="56974">RPSASWTRALAPARRSPSSAWRRVHAARLPAPPRRPRRLHAPRAHQHALGPGPALPGRGRRRDRHRPTGAQGGARDSGRVHREDVRAHAAVPGERLLGRGAAEDGRARRRRVRRAGPALAGGRRAPRRPHVPGRCQRAMGPGHAAGGWRRQEPARRHRPAGPRGTRAGHFLAPRGLPAAGELSMVAWSFAKLYESSKARGAQGERSASRRPPEVDEMLLRLAEVAAWSVDSFEAQGISNIAWALATLELTDWTPDMAPVRSFFEAAMHSSIGKLGSYSSQAVANLLWACVRVRFPDVSRKGKKFIGQFCSAVAEEMMARITRGLDGVTWRDLSGVAIALMHSKKRSLAVLNYMTFLVYRTTEQVEQGVLSPQQILNIAQAAARMQIPQENMQKLVDTIESRVLTGRLQFNELDWRQWQGVQQWCPPQGVYIGATGVHQQQWCPSAGVYIAEVGAHQQQQWRPKAEVYAGDVGAHVQQWCPPAEVYSADPSPNGQQWCSSTPAATFRAADTPTCVHVR</sequence>
<feature type="compositionally biased region" description="Low complexity" evidence="1">
    <location>
        <begin position="8"/>
        <end position="21"/>
    </location>
</feature>
<proteinExistence type="predicted"/>
<comment type="caution">
    <text evidence="2">The sequence shown here is derived from an EMBL/GenBank/DDBJ whole genome shotgun (WGS) entry which is preliminary data.</text>
</comment>
<feature type="compositionally biased region" description="Basic residues" evidence="1">
    <location>
        <begin position="58"/>
        <end position="67"/>
    </location>
</feature>
<accession>A0ABN9RQY7</accession>
<feature type="compositionally biased region" description="Basic residues" evidence="1">
    <location>
        <begin position="34"/>
        <end position="46"/>
    </location>
</feature>
<evidence type="ECO:0000313" key="2">
    <source>
        <dbReference type="EMBL" id="CAK0821291.1"/>
    </source>
</evidence>